<dbReference type="InterPro" id="IPR007473">
    <property type="entry name" value="RlmJ"/>
</dbReference>
<evidence type="ECO:0000313" key="8">
    <source>
        <dbReference type="Proteomes" id="UP000033684"/>
    </source>
</evidence>
<evidence type="ECO:0000313" key="7">
    <source>
        <dbReference type="EMBL" id="KJV07037.1"/>
    </source>
</evidence>
<dbReference type="GO" id="GO:0070475">
    <property type="term" value="P:rRNA base methylation"/>
    <property type="evidence" value="ECO:0007669"/>
    <property type="project" value="UniProtKB-UniRule"/>
</dbReference>
<feature type="binding site" evidence="6">
    <location>
        <begin position="143"/>
        <end position="144"/>
    </location>
    <ligand>
        <name>S-adenosyl-L-methionine</name>
        <dbReference type="ChEBI" id="CHEBI:59789"/>
    </ligand>
</feature>
<feature type="binding site" evidence="6">
    <location>
        <position position="100"/>
    </location>
    <ligand>
        <name>S-adenosyl-L-methionine</name>
        <dbReference type="ChEBI" id="CHEBI:59789"/>
    </ligand>
</feature>
<gene>
    <name evidence="6" type="primary">rlmJ</name>
    <name evidence="7" type="ORF">VZ94_07390</name>
</gene>
<feature type="binding site" evidence="6">
    <location>
        <position position="118"/>
    </location>
    <ligand>
        <name>S-adenosyl-L-methionine</name>
        <dbReference type="ChEBI" id="CHEBI:59789"/>
    </ligand>
</feature>
<evidence type="ECO:0000256" key="3">
    <source>
        <dbReference type="ARBA" id="ARBA00022679"/>
    </source>
</evidence>
<dbReference type="PANTHER" id="PTHR37426:SF1">
    <property type="entry name" value="RIBOSOMAL RNA LARGE SUBUNIT METHYLTRANSFERASE J"/>
    <property type="match status" value="1"/>
</dbReference>
<keyword evidence="5 6" id="KW-0694">RNA-binding</keyword>
<dbReference type="AlphaFoldDB" id="A0A0F3IK29"/>
<keyword evidence="4 6" id="KW-0949">S-adenosyl-L-methionine</keyword>
<keyword evidence="2 6" id="KW-0489">Methyltransferase</keyword>
<dbReference type="FunFam" id="3.40.50.150:FF:000037">
    <property type="entry name" value="Ribosomal RNA large subunit methyltransferase J"/>
    <property type="match status" value="1"/>
</dbReference>
<protein>
    <recommendedName>
        <fullName evidence="6">Ribosomal RNA large subunit methyltransferase J</fullName>
        <ecNumber evidence="6">2.1.1.266</ecNumber>
    </recommendedName>
    <alternativeName>
        <fullName evidence="6">23S rRNA (adenine(2030)-N6)-methyltransferase</fullName>
    </alternativeName>
    <alternativeName>
        <fullName evidence="6">23S rRNA m6A2030 methyltransferase</fullName>
    </alternativeName>
</protein>
<feature type="active site" description="Proton acceptor" evidence="6">
    <location>
        <position position="164"/>
    </location>
</feature>
<keyword evidence="1 6" id="KW-0698">rRNA processing</keyword>
<dbReference type="InterPro" id="IPR029063">
    <property type="entry name" value="SAM-dependent_MTases_sf"/>
</dbReference>
<dbReference type="PATRIC" id="fig|1632867.3.peg.4974"/>
<dbReference type="PANTHER" id="PTHR37426">
    <property type="entry name" value="RIBOSOMAL RNA LARGE SUBUNIT METHYLTRANSFERASE J"/>
    <property type="match status" value="1"/>
</dbReference>
<dbReference type="OrthoDB" id="9791274at2"/>
<keyword evidence="3 6" id="KW-0808">Transferase</keyword>
<dbReference type="GO" id="GO:0036307">
    <property type="term" value="F:23S rRNA (adenine(2030)-N(6))-methyltransferase activity"/>
    <property type="evidence" value="ECO:0007669"/>
    <property type="project" value="UniProtKB-UniRule"/>
</dbReference>
<organism evidence="7 8">
    <name type="scientific">Methylocucumis oryzae</name>
    <dbReference type="NCBI Taxonomy" id="1632867"/>
    <lineage>
        <taxon>Bacteria</taxon>
        <taxon>Pseudomonadati</taxon>
        <taxon>Pseudomonadota</taxon>
        <taxon>Gammaproteobacteria</taxon>
        <taxon>Methylococcales</taxon>
        <taxon>Methylococcaceae</taxon>
        <taxon>Methylocucumis</taxon>
    </lineage>
</organism>
<comment type="function">
    <text evidence="6">Specifically methylates the adenine in position 2030 of 23S rRNA.</text>
</comment>
<dbReference type="Proteomes" id="UP000033684">
    <property type="component" value="Unassembled WGS sequence"/>
</dbReference>
<feature type="binding site" evidence="6">
    <location>
        <position position="19"/>
    </location>
    <ligand>
        <name>S-adenosyl-L-methionine</name>
        <dbReference type="ChEBI" id="CHEBI:59789"/>
    </ligand>
</feature>
<dbReference type="GO" id="GO:0005829">
    <property type="term" value="C:cytosol"/>
    <property type="evidence" value="ECO:0007669"/>
    <property type="project" value="TreeGrafter"/>
</dbReference>
<feature type="binding site" evidence="6">
    <location>
        <position position="164"/>
    </location>
    <ligand>
        <name>S-adenosyl-L-methionine</name>
        <dbReference type="ChEBI" id="CHEBI:59789"/>
    </ligand>
</feature>
<comment type="subunit">
    <text evidence="6">Monomer.</text>
</comment>
<dbReference type="GO" id="GO:0003723">
    <property type="term" value="F:RNA binding"/>
    <property type="evidence" value="ECO:0007669"/>
    <property type="project" value="UniProtKB-UniRule"/>
</dbReference>
<reference evidence="7 8" key="2">
    <citation type="journal article" date="2016" name="Microb. Ecol.">
        <title>Genome Characteristics of a Novel Type I Methanotroph (Sn10-6) Isolated from a Flooded Indian Rice Field.</title>
        <authorList>
            <person name="Rahalkar M.C."/>
            <person name="Pandit P.S."/>
            <person name="Dhakephalkar P.K."/>
            <person name="Pore S."/>
            <person name="Arora P."/>
            <person name="Kapse N."/>
        </authorList>
    </citation>
    <scope>NUCLEOTIDE SEQUENCE [LARGE SCALE GENOMIC DNA]</scope>
    <source>
        <strain evidence="7 8">Sn10-6</strain>
    </source>
</reference>
<dbReference type="RefSeq" id="WP_045778742.1">
    <property type="nucleotide sequence ID" value="NZ_LAJX01000066.1"/>
</dbReference>
<dbReference type="EMBL" id="LAJX01000066">
    <property type="protein sequence ID" value="KJV07037.1"/>
    <property type="molecule type" value="Genomic_DNA"/>
</dbReference>
<keyword evidence="8" id="KW-1185">Reference proteome</keyword>
<proteinExistence type="inferred from homology"/>
<feature type="site" description="Interaction with substrate rRNA" evidence="6">
    <location>
        <position position="4"/>
    </location>
</feature>
<dbReference type="EC" id="2.1.1.266" evidence="6"/>
<evidence type="ECO:0000256" key="5">
    <source>
        <dbReference type="ARBA" id="ARBA00022884"/>
    </source>
</evidence>
<evidence type="ECO:0000256" key="2">
    <source>
        <dbReference type="ARBA" id="ARBA00022603"/>
    </source>
</evidence>
<dbReference type="HAMAP" id="MF_00934">
    <property type="entry name" value="23SrRNA_methyltr_J"/>
    <property type="match status" value="1"/>
</dbReference>
<evidence type="ECO:0000256" key="6">
    <source>
        <dbReference type="HAMAP-Rule" id="MF_00934"/>
    </source>
</evidence>
<feature type="binding site" evidence="6">
    <location>
        <position position="42"/>
    </location>
    <ligand>
        <name>S-adenosyl-L-methionine</name>
        <dbReference type="ChEBI" id="CHEBI:59789"/>
    </ligand>
</feature>
<comment type="catalytic activity">
    <reaction evidence="6">
        <text>adenosine(2030) in 23S rRNA + S-adenosyl-L-methionine = N(6)-methyladenosine(2030) in 23S rRNA + S-adenosyl-L-homocysteine + H(+)</text>
        <dbReference type="Rhea" id="RHEA:43736"/>
        <dbReference type="Rhea" id="RHEA-COMP:10668"/>
        <dbReference type="Rhea" id="RHEA-COMP:10669"/>
        <dbReference type="ChEBI" id="CHEBI:15378"/>
        <dbReference type="ChEBI" id="CHEBI:57856"/>
        <dbReference type="ChEBI" id="CHEBI:59789"/>
        <dbReference type="ChEBI" id="CHEBI:74411"/>
        <dbReference type="ChEBI" id="CHEBI:74449"/>
        <dbReference type="EC" id="2.1.1.266"/>
    </reaction>
</comment>
<comment type="similarity">
    <text evidence="6">Belongs to the RlmJ family.</text>
</comment>
<evidence type="ECO:0000256" key="1">
    <source>
        <dbReference type="ARBA" id="ARBA00022552"/>
    </source>
</evidence>
<accession>A0A0F3IK29</accession>
<evidence type="ECO:0000256" key="4">
    <source>
        <dbReference type="ARBA" id="ARBA00022691"/>
    </source>
</evidence>
<reference evidence="8" key="1">
    <citation type="submission" date="2015-03" db="EMBL/GenBank/DDBJ databases">
        <title>Draft genome sequence of a novel methanotroph (Sn10-6) isolated from flooded ricefield rhizosphere in India.</title>
        <authorList>
            <person name="Pandit P.S."/>
            <person name="Pore S.D."/>
            <person name="Arora P."/>
            <person name="Kapse N.G."/>
            <person name="Dhakephalkar P.K."/>
            <person name="Rahalkar M.C."/>
        </authorList>
    </citation>
    <scope>NUCLEOTIDE SEQUENCE [LARGE SCALE GENOMIC DNA]</scope>
    <source>
        <strain evidence="8">Sn10-6</strain>
    </source>
</reference>
<sequence length="280" mass="32194">MLSYKHEFHAGNFADVLKHTVLIQILNYLRQKDKGFCYIDTHAGSGDYSLTSEQAQKNREFDEGIGQLWQRQDLPDAVSDYLTMIKRFNPPTQLKRYPGSPLIAQQLLRPQDRLIACELHNTEIKLLARALPKHKYIKIYHDDGFKQTLALLPPIERRGLVLVDPSYELKSDYRQVTDALIEYHKRFATGVYALWYPVIKRSRIRTLEKTLQNSGMNDLLLVELCIRPDSENDGMTGCGMIIINPPWTLAPTMKTVLPWLANVLSQNNSGSYQLKILAKH</sequence>
<name>A0A0F3IK29_9GAMM</name>
<comment type="caution">
    <text evidence="7">The sequence shown here is derived from an EMBL/GenBank/DDBJ whole genome shotgun (WGS) entry which is preliminary data.</text>
</comment>
<dbReference type="Pfam" id="PF04378">
    <property type="entry name" value="RsmJ"/>
    <property type="match status" value="1"/>
</dbReference>
<dbReference type="SUPFAM" id="SSF53335">
    <property type="entry name" value="S-adenosyl-L-methionine-dependent methyltransferases"/>
    <property type="match status" value="1"/>
</dbReference>
<dbReference type="Gene3D" id="3.40.50.150">
    <property type="entry name" value="Vaccinia Virus protein VP39"/>
    <property type="match status" value="1"/>
</dbReference>